<organism evidence="1 2">
    <name type="scientific">Actinokineospora soli</name>
    <dbReference type="NCBI Taxonomy" id="1048753"/>
    <lineage>
        <taxon>Bacteria</taxon>
        <taxon>Bacillati</taxon>
        <taxon>Actinomycetota</taxon>
        <taxon>Actinomycetes</taxon>
        <taxon>Pseudonocardiales</taxon>
        <taxon>Pseudonocardiaceae</taxon>
        <taxon>Actinokineospora</taxon>
    </lineage>
</organism>
<dbReference type="InterPro" id="IPR047659">
    <property type="entry name" value="T7SS_assoc"/>
</dbReference>
<evidence type="ECO:0000313" key="1">
    <source>
        <dbReference type="EMBL" id="MFC7613265.1"/>
    </source>
</evidence>
<dbReference type="PANTHER" id="PTHR11102">
    <property type="entry name" value="SEL-1-LIKE PROTEIN"/>
    <property type="match status" value="1"/>
</dbReference>
<gene>
    <name evidence="1" type="ORF">ACFQV2_06220</name>
</gene>
<dbReference type="SMART" id="SM00671">
    <property type="entry name" value="SEL1"/>
    <property type="match status" value="5"/>
</dbReference>
<dbReference type="InterPro" id="IPR006597">
    <property type="entry name" value="Sel1-like"/>
</dbReference>
<comment type="caution">
    <text evidence="1">The sequence shown here is derived from an EMBL/GenBank/DDBJ whole genome shotgun (WGS) entry which is preliminary data.</text>
</comment>
<keyword evidence="2" id="KW-1185">Reference proteome</keyword>
<dbReference type="Proteomes" id="UP001596512">
    <property type="component" value="Unassembled WGS sequence"/>
</dbReference>
<name>A0ABW2THT5_9PSEU</name>
<dbReference type="SUPFAM" id="SSF81901">
    <property type="entry name" value="HCP-like"/>
    <property type="match status" value="2"/>
</dbReference>
<dbReference type="Pfam" id="PF07721">
    <property type="entry name" value="TPR_4"/>
    <property type="match status" value="1"/>
</dbReference>
<dbReference type="NCBIfam" id="NF033532">
    <property type="entry name" value="lone7para_assoc"/>
    <property type="match status" value="1"/>
</dbReference>
<dbReference type="Gene3D" id="1.25.40.10">
    <property type="entry name" value="Tetratricopeptide repeat domain"/>
    <property type="match status" value="2"/>
</dbReference>
<dbReference type="Pfam" id="PF13374">
    <property type="entry name" value="TPR_10"/>
    <property type="match status" value="1"/>
</dbReference>
<protein>
    <submittedName>
        <fullName evidence="1">Type VII secretion system-associated protein</fullName>
    </submittedName>
</protein>
<sequence>MTDGFSVYPMVRPVRTIPATAGDASFPAALKASTRTHLALVVAPGTAVGPTAVHVPLSGHNLLLTVDAEDDVVLKHIGVGQVSRSTFAVDGASIIHPHFMPPFSADFLDAVMRSIAAYSPLAAPDCEIDLDRRTVTFLDGAEATLPLRIAARSTASIVIAPITDARDLVSWTLHAELTCAGRAGRFSWDMLVTAQTGLTVVAGPNRDPDSRVHHLFPDHWHRGASRQDIASGEAAKHSVVPTPAAHASADGSAILRLPALEMMPEPDEARALRHRGDQHAVQGDMASARTDYALAADAGSAMAAYWLGFLVESDGDLEGAVHWYTVAAERNHLPALNDLATAHSRLGNLDEAERWYRRGMDAGDWTAASGLGALLLQRGDPEAETVLRMVAGTPASAAVEVIGDDLARSDQTAAITATENLASLLHERGQTDEAAALWEDAAEKGSAHAAYRLGRLRHDQCDRDEAERWWRTATTAGDKLRGRRLAINGPADSGQALAAYALGMNLLKRGDPEGRDLLALAAQAGHRGARYELDETPGEFRGWPDTDPISCAVRQDDWLVLPAPGWTTGPPVPTEAIVGGWALDTHGKPGPFQPNPHYVPDRKATPTDPLHALLLMIAFGRGSHLASRLLATLRDTVVEIACDDHNGILIGPAPDGTDCVAVVTAELHKRLLDDVHWIPVLGNDLPKAVPEGVDILLNPGDYAQFRLLTEALRSR</sequence>
<dbReference type="InterPro" id="IPR050767">
    <property type="entry name" value="Sel1_AlgK"/>
</dbReference>
<reference evidence="2" key="1">
    <citation type="journal article" date="2019" name="Int. J. Syst. Evol. Microbiol.">
        <title>The Global Catalogue of Microorganisms (GCM) 10K type strain sequencing project: providing services to taxonomists for standard genome sequencing and annotation.</title>
        <authorList>
            <consortium name="The Broad Institute Genomics Platform"/>
            <consortium name="The Broad Institute Genome Sequencing Center for Infectious Disease"/>
            <person name="Wu L."/>
            <person name="Ma J."/>
        </authorList>
    </citation>
    <scope>NUCLEOTIDE SEQUENCE [LARGE SCALE GENOMIC DNA]</scope>
    <source>
        <strain evidence="2">JCM 17695</strain>
    </source>
</reference>
<dbReference type="EMBL" id="JBHTEY010000004">
    <property type="protein sequence ID" value="MFC7613265.1"/>
    <property type="molecule type" value="Genomic_DNA"/>
</dbReference>
<accession>A0ABW2THT5</accession>
<dbReference type="PANTHER" id="PTHR11102:SF160">
    <property type="entry name" value="ERAD-ASSOCIATED E3 UBIQUITIN-PROTEIN LIGASE COMPONENT HRD3"/>
    <property type="match status" value="1"/>
</dbReference>
<proteinExistence type="predicted"/>
<dbReference type="InterPro" id="IPR011717">
    <property type="entry name" value="TPR-4"/>
</dbReference>
<evidence type="ECO:0000313" key="2">
    <source>
        <dbReference type="Proteomes" id="UP001596512"/>
    </source>
</evidence>
<dbReference type="InterPro" id="IPR011990">
    <property type="entry name" value="TPR-like_helical_dom_sf"/>
</dbReference>